<feature type="transmembrane region" description="Helical" evidence="1">
    <location>
        <begin position="12"/>
        <end position="30"/>
    </location>
</feature>
<evidence type="ECO:0000313" key="2">
    <source>
        <dbReference type="EMBL" id="PIR06807.1"/>
    </source>
</evidence>
<keyword evidence="1" id="KW-1133">Transmembrane helix</keyword>
<reference evidence="2 3" key="1">
    <citation type="submission" date="2017-09" db="EMBL/GenBank/DDBJ databases">
        <title>Depth-based differentiation of microbial function through sediment-hosted aquifers and enrichment of novel symbionts in the deep terrestrial subsurface.</title>
        <authorList>
            <person name="Probst A.J."/>
            <person name="Ladd B."/>
            <person name="Jarett J.K."/>
            <person name="Geller-Mcgrath D.E."/>
            <person name="Sieber C.M."/>
            <person name="Emerson J.B."/>
            <person name="Anantharaman K."/>
            <person name="Thomas B.C."/>
            <person name="Malmstrom R."/>
            <person name="Stieglmeier M."/>
            <person name="Klingl A."/>
            <person name="Woyke T."/>
            <person name="Ryan C.M."/>
            <person name="Banfield J.F."/>
        </authorList>
    </citation>
    <scope>NUCLEOTIDE SEQUENCE [LARGE SCALE GENOMIC DNA]</scope>
    <source>
        <strain evidence="2">CG11_big_fil_rev_8_21_14_0_20_36_20</strain>
    </source>
</reference>
<protein>
    <submittedName>
        <fullName evidence="2">Uncharacterized protein</fullName>
    </submittedName>
</protein>
<keyword evidence="1" id="KW-0812">Transmembrane</keyword>
<dbReference type="AlphaFoldDB" id="A0A2H0ND43"/>
<sequence length="105" mass="12062">MIFFTNNNTKFTGLFVLVLVFSLVMIVGWVKTNSLQSTQNSLADGEWANITEQSFEAWEKAQESFEFSKTQTKNLGEELQREVEQQALLEETREYLDNVTSTPSE</sequence>
<gene>
    <name evidence="2" type="ORF">COV55_02445</name>
</gene>
<dbReference type="EMBL" id="PCWQ01000009">
    <property type="protein sequence ID" value="PIR06807.1"/>
    <property type="molecule type" value="Genomic_DNA"/>
</dbReference>
<keyword evidence="1" id="KW-0472">Membrane</keyword>
<proteinExistence type="predicted"/>
<name>A0A2H0ND43_9BACT</name>
<comment type="caution">
    <text evidence="2">The sequence shown here is derived from an EMBL/GenBank/DDBJ whole genome shotgun (WGS) entry which is preliminary data.</text>
</comment>
<organism evidence="2 3">
    <name type="scientific">Candidatus Komeilibacteria bacterium CG11_big_fil_rev_8_21_14_0_20_36_20</name>
    <dbReference type="NCBI Taxonomy" id="1974477"/>
    <lineage>
        <taxon>Bacteria</taxon>
        <taxon>Candidatus Komeiliibacteriota</taxon>
    </lineage>
</organism>
<evidence type="ECO:0000313" key="3">
    <source>
        <dbReference type="Proteomes" id="UP000230564"/>
    </source>
</evidence>
<evidence type="ECO:0000256" key="1">
    <source>
        <dbReference type="SAM" id="Phobius"/>
    </source>
</evidence>
<accession>A0A2H0ND43</accession>
<dbReference type="Proteomes" id="UP000230564">
    <property type="component" value="Unassembled WGS sequence"/>
</dbReference>